<comment type="caution">
    <text evidence="2">The sequence shown here is derived from an EMBL/GenBank/DDBJ whole genome shotgun (WGS) entry which is preliminary data.</text>
</comment>
<keyword evidence="1" id="KW-0812">Transmembrane</keyword>
<sequence length="117" mass="13899">MGADGHKKYLTLCLYLLPVDFPLFNFRSTVLVNMCGIFFLYAFLIDIFNPFSLLFFHISVFLLCARRWVRPIRFSVLVVANRSLALNYMSYICVRWKNRWVVVDCDDLTWGNYAKYM</sequence>
<dbReference type="GeneID" id="80879177"/>
<protein>
    <submittedName>
        <fullName evidence="2">Uncharacterized protein</fullName>
    </submittedName>
</protein>
<evidence type="ECO:0000256" key="1">
    <source>
        <dbReference type="SAM" id="Phobius"/>
    </source>
</evidence>
<dbReference type="EMBL" id="JARPMG010000005">
    <property type="protein sequence ID" value="KAJ8100599.1"/>
    <property type="molecule type" value="Genomic_DNA"/>
</dbReference>
<evidence type="ECO:0000313" key="3">
    <source>
        <dbReference type="Proteomes" id="UP001217417"/>
    </source>
</evidence>
<proteinExistence type="predicted"/>
<gene>
    <name evidence="2" type="ORF">POJ06DRAFT_107957</name>
</gene>
<accession>A0AAD7VTD0</accession>
<reference evidence="2" key="1">
    <citation type="submission" date="2023-03" db="EMBL/GenBank/DDBJ databases">
        <title>Near-Complete genome sequence of Lipomyces tetrasporous NRRL Y-64009, an oleaginous yeast capable of growing on lignocellulosic hydrolysates.</title>
        <authorList>
            <consortium name="Lawrence Berkeley National Laboratory"/>
            <person name="Jagtap S.S."/>
            <person name="Liu J.-J."/>
            <person name="Walukiewicz H.E."/>
            <person name="Pangilinan J."/>
            <person name="Lipzen A."/>
            <person name="Ahrendt S."/>
            <person name="Koriabine M."/>
            <person name="Cobaugh K."/>
            <person name="Salamov A."/>
            <person name="Yoshinaga Y."/>
            <person name="Ng V."/>
            <person name="Daum C."/>
            <person name="Grigoriev I.V."/>
            <person name="Slininger P.J."/>
            <person name="Dien B.S."/>
            <person name="Jin Y.-S."/>
            <person name="Rao C.V."/>
        </authorList>
    </citation>
    <scope>NUCLEOTIDE SEQUENCE</scope>
    <source>
        <strain evidence="2">NRRL Y-64009</strain>
    </source>
</reference>
<dbReference type="AlphaFoldDB" id="A0AAD7VTD0"/>
<dbReference type="Proteomes" id="UP001217417">
    <property type="component" value="Unassembled WGS sequence"/>
</dbReference>
<feature type="transmembrane region" description="Helical" evidence="1">
    <location>
        <begin position="12"/>
        <end position="41"/>
    </location>
</feature>
<feature type="transmembrane region" description="Helical" evidence="1">
    <location>
        <begin position="47"/>
        <end position="65"/>
    </location>
</feature>
<keyword evidence="1" id="KW-1133">Transmembrane helix</keyword>
<keyword evidence="1" id="KW-0472">Membrane</keyword>
<dbReference type="RefSeq" id="XP_056044049.1">
    <property type="nucleotide sequence ID" value="XM_056184011.1"/>
</dbReference>
<name>A0AAD7VTD0_9ASCO</name>
<organism evidence="2 3">
    <name type="scientific">Lipomyces tetrasporus</name>
    <dbReference type="NCBI Taxonomy" id="54092"/>
    <lineage>
        <taxon>Eukaryota</taxon>
        <taxon>Fungi</taxon>
        <taxon>Dikarya</taxon>
        <taxon>Ascomycota</taxon>
        <taxon>Saccharomycotina</taxon>
        <taxon>Lipomycetes</taxon>
        <taxon>Lipomycetales</taxon>
        <taxon>Lipomycetaceae</taxon>
        <taxon>Lipomyces</taxon>
    </lineage>
</organism>
<evidence type="ECO:0000313" key="2">
    <source>
        <dbReference type="EMBL" id="KAJ8100599.1"/>
    </source>
</evidence>
<keyword evidence="3" id="KW-1185">Reference proteome</keyword>